<dbReference type="InterPro" id="IPR006097">
    <property type="entry name" value="Glu/Leu/Phe/Val/Trp_DH_dimer"/>
</dbReference>
<sequence length="420" mass="45522">MEAKYNPYENMLSVVSNAAEILGYTPSDYEAVKYPERELKVAVPVRMDDGSVKVFEGFRVQHSTSRGPAKGGIRYHQNVDLDEVKALAAWMTFKCAVVNIPYGGGKGGIICDPTKLSETELRSLTRRFTAMIAPIIGPDQDIPAPDVGTNANVMGWIMDTYSMLKGHCVPGVVTGKPIELGGALGRNEATGRGVMITTLNILKALGMNPENTKAAIQGMGNVGSVSAKLLSEKGLKIVAVSDVSCALYNPDGLDIPSILEYLSQKRGNLLEGYHDGNAIHLSNAELLELDVDVLIPAALENQINTSNADKIQARVIVEAANGPTTIDADEILDKKGIAVVPDILSNAGGVVVSYFEWVQNIQSISWSEEHVNEQLKQIMDQAFQSVWDIAREKKVSLRTGAYLISVKRVIDAKNMRGIWP</sequence>
<dbReference type="InterPro" id="IPR033524">
    <property type="entry name" value="Glu/Leu/Phe/Val_DH_AS"/>
</dbReference>
<dbReference type="SUPFAM" id="SSF51735">
    <property type="entry name" value="NAD(P)-binding Rossmann-fold domains"/>
    <property type="match status" value="1"/>
</dbReference>
<dbReference type="InterPro" id="IPR006095">
    <property type="entry name" value="Glu/Leu/Phe/Val/Trp_DH"/>
</dbReference>
<dbReference type="SUPFAM" id="SSF53223">
    <property type="entry name" value="Aminoacid dehydrogenase-like, N-terminal domain"/>
    <property type="match status" value="1"/>
</dbReference>
<evidence type="ECO:0000256" key="5">
    <source>
        <dbReference type="PIRSR" id="PIRSR000185-1"/>
    </source>
</evidence>
<dbReference type="InterPro" id="IPR006096">
    <property type="entry name" value="Glu/Leu/Phe/Val/Trp_DH_C"/>
</dbReference>
<evidence type="ECO:0000259" key="9">
    <source>
        <dbReference type="SMART" id="SM00839"/>
    </source>
</evidence>
<feature type="site" description="Important for catalysis" evidence="7">
    <location>
        <position position="146"/>
    </location>
</feature>
<keyword evidence="6" id="KW-0547">Nucleotide-binding</keyword>
<evidence type="ECO:0000256" key="2">
    <source>
        <dbReference type="ARBA" id="ARBA00012896"/>
    </source>
</evidence>
<evidence type="ECO:0000256" key="4">
    <source>
        <dbReference type="PIRNR" id="PIRNR000185"/>
    </source>
</evidence>
<keyword evidence="6" id="KW-0520">NAD</keyword>
<dbReference type="EMBL" id="CYZU01000011">
    <property type="protein sequence ID" value="CUO22077.1"/>
    <property type="molecule type" value="Genomic_DNA"/>
</dbReference>
<organism evidence="10 11">
    <name type="scientific">Faecalicatena contorta</name>
    <dbReference type="NCBI Taxonomy" id="39482"/>
    <lineage>
        <taxon>Bacteria</taxon>
        <taxon>Bacillati</taxon>
        <taxon>Bacillota</taxon>
        <taxon>Clostridia</taxon>
        <taxon>Lachnospirales</taxon>
        <taxon>Lachnospiraceae</taxon>
        <taxon>Faecalicatena</taxon>
    </lineage>
</organism>
<dbReference type="Pfam" id="PF02812">
    <property type="entry name" value="ELFV_dehydrog_N"/>
    <property type="match status" value="1"/>
</dbReference>
<dbReference type="PROSITE" id="PS00074">
    <property type="entry name" value="GLFV_DEHYDROGENASE"/>
    <property type="match status" value="1"/>
</dbReference>
<feature type="domain" description="Glutamate/phenylalanine/leucine/valine/L-tryptophan dehydrogenase C-terminal" evidence="9">
    <location>
        <begin position="183"/>
        <end position="417"/>
    </location>
</feature>
<dbReference type="Proteomes" id="UP000095544">
    <property type="component" value="Unassembled WGS sequence"/>
</dbReference>
<dbReference type="SMART" id="SM00839">
    <property type="entry name" value="ELFV_dehydrog"/>
    <property type="match status" value="1"/>
</dbReference>
<dbReference type="InterPro" id="IPR036291">
    <property type="entry name" value="NAD(P)-bd_dom_sf"/>
</dbReference>
<evidence type="ECO:0000256" key="3">
    <source>
        <dbReference type="ARBA" id="ARBA00023002"/>
    </source>
</evidence>
<feature type="binding site" evidence="6">
    <location>
        <position position="353"/>
    </location>
    <ligand>
        <name>substrate</name>
    </ligand>
</feature>
<dbReference type="Gene3D" id="3.40.50.720">
    <property type="entry name" value="NAD(P)-binding Rossmann-like Domain"/>
    <property type="match status" value="1"/>
</dbReference>
<feature type="binding site" evidence="6">
    <location>
        <position position="94"/>
    </location>
    <ligand>
        <name>substrate</name>
    </ligand>
</feature>
<evidence type="ECO:0000313" key="10">
    <source>
        <dbReference type="EMBL" id="CUO22077.1"/>
    </source>
</evidence>
<dbReference type="AlphaFoldDB" id="A0A174DA09"/>
<dbReference type="FunFam" id="3.40.50.10860:FF:000003">
    <property type="entry name" value="Glutamate dehydrogenase"/>
    <property type="match status" value="1"/>
</dbReference>
<dbReference type="GO" id="GO:0006538">
    <property type="term" value="P:L-glutamate catabolic process"/>
    <property type="evidence" value="ECO:0007669"/>
    <property type="project" value="TreeGrafter"/>
</dbReference>
<keyword evidence="3 4" id="KW-0560">Oxidoreductase</keyword>
<dbReference type="InterPro" id="IPR014362">
    <property type="entry name" value="Glu_DH"/>
</dbReference>
<dbReference type="PANTHER" id="PTHR11606:SF13">
    <property type="entry name" value="GLUTAMATE DEHYDROGENASE 1, MITOCHONDRIAL"/>
    <property type="match status" value="1"/>
</dbReference>
<evidence type="ECO:0000256" key="8">
    <source>
        <dbReference type="RuleBase" id="RU004417"/>
    </source>
</evidence>
<name>A0A174DA09_9FIRM</name>
<accession>A0A174DA09</accession>
<dbReference type="OrthoDB" id="9803297at2"/>
<dbReference type="Pfam" id="PF00208">
    <property type="entry name" value="ELFV_dehydrog"/>
    <property type="match status" value="1"/>
</dbReference>
<reference evidence="10 11" key="1">
    <citation type="submission" date="2015-09" db="EMBL/GenBank/DDBJ databases">
        <authorList>
            <consortium name="Pathogen Informatics"/>
        </authorList>
    </citation>
    <scope>NUCLEOTIDE SEQUENCE [LARGE SCALE GENOMIC DNA]</scope>
    <source>
        <strain evidence="10 11">2789STDY5834876</strain>
    </source>
</reference>
<feature type="binding site" evidence="6">
    <location>
        <position position="70"/>
    </location>
    <ligand>
        <name>substrate</name>
    </ligand>
</feature>
<dbReference type="PIRSF" id="PIRSF000185">
    <property type="entry name" value="Glu_DH"/>
    <property type="match status" value="1"/>
</dbReference>
<dbReference type="Gene3D" id="3.40.50.10860">
    <property type="entry name" value="Leucine Dehydrogenase, chain A, domain 1"/>
    <property type="match status" value="1"/>
</dbReference>
<evidence type="ECO:0000256" key="1">
    <source>
        <dbReference type="ARBA" id="ARBA00006382"/>
    </source>
</evidence>
<evidence type="ECO:0000256" key="7">
    <source>
        <dbReference type="PIRSR" id="PIRSR000185-3"/>
    </source>
</evidence>
<dbReference type="InterPro" id="IPR033922">
    <property type="entry name" value="NAD_bind_Glu_DH"/>
</dbReference>
<dbReference type="InterPro" id="IPR046346">
    <property type="entry name" value="Aminoacid_DH-like_N_sf"/>
</dbReference>
<dbReference type="STRING" id="39482.ERS852491_01602"/>
<dbReference type="PANTHER" id="PTHR11606">
    <property type="entry name" value="GLUTAMATE DEHYDROGENASE"/>
    <property type="match status" value="1"/>
</dbReference>
<feature type="binding site" evidence="6">
    <location>
        <position position="190"/>
    </location>
    <ligand>
        <name>NAD(+)</name>
        <dbReference type="ChEBI" id="CHEBI:57540"/>
    </ligand>
</feature>
<dbReference type="GO" id="GO:0000166">
    <property type="term" value="F:nucleotide binding"/>
    <property type="evidence" value="ECO:0007669"/>
    <property type="project" value="UniProtKB-KW"/>
</dbReference>
<gene>
    <name evidence="10" type="primary">gdhA_3</name>
    <name evidence="10" type="ORF">ERS852491_01602</name>
</gene>
<dbReference type="PRINTS" id="PR00082">
    <property type="entry name" value="GLFDHDRGNASE"/>
</dbReference>
<proteinExistence type="inferred from homology"/>
<dbReference type="GO" id="GO:0004352">
    <property type="term" value="F:glutamate dehydrogenase (NAD+) activity"/>
    <property type="evidence" value="ECO:0007669"/>
    <property type="project" value="TreeGrafter"/>
</dbReference>
<dbReference type="CDD" id="cd01076">
    <property type="entry name" value="NAD_bind_1_Glu_DH"/>
    <property type="match status" value="1"/>
</dbReference>
<evidence type="ECO:0000313" key="11">
    <source>
        <dbReference type="Proteomes" id="UP000095544"/>
    </source>
</evidence>
<feature type="binding site" evidence="6">
    <location>
        <position position="221"/>
    </location>
    <ligand>
        <name>NAD(+)</name>
        <dbReference type="ChEBI" id="CHEBI:57540"/>
    </ligand>
</feature>
<protein>
    <recommendedName>
        <fullName evidence="2 4">Glutamate dehydrogenase</fullName>
    </recommendedName>
</protein>
<feature type="active site" description="Proton donor" evidence="5">
    <location>
        <position position="106"/>
    </location>
</feature>
<comment type="similarity">
    <text evidence="1 4 8">Belongs to the Glu/Leu/Phe/Val dehydrogenases family.</text>
</comment>
<dbReference type="RefSeq" id="WP_050641355.1">
    <property type="nucleotide sequence ID" value="NZ_CABKUE010000009.1"/>
</dbReference>
<evidence type="ECO:0000256" key="6">
    <source>
        <dbReference type="PIRSR" id="PIRSR000185-2"/>
    </source>
</evidence>